<proteinExistence type="predicted"/>
<accession>A0A5C3QM76</accession>
<dbReference type="AlphaFoldDB" id="A0A5C3QM76"/>
<evidence type="ECO:0000313" key="2">
    <source>
        <dbReference type="EMBL" id="TFL02892.1"/>
    </source>
</evidence>
<name>A0A5C3QM76_9AGAR</name>
<dbReference type="EMBL" id="ML178821">
    <property type="protein sequence ID" value="TFL02892.1"/>
    <property type="molecule type" value="Genomic_DNA"/>
</dbReference>
<gene>
    <name evidence="2" type="ORF">BDV98DRAFT_655120</name>
</gene>
<dbReference type="OrthoDB" id="10261348at2759"/>
<feature type="region of interest" description="Disordered" evidence="1">
    <location>
        <begin position="135"/>
        <end position="160"/>
    </location>
</feature>
<dbReference type="GO" id="GO:0071014">
    <property type="term" value="C:post-mRNA release spliceosomal complex"/>
    <property type="evidence" value="ECO:0007669"/>
    <property type="project" value="TreeGrafter"/>
</dbReference>
<evidence type="ECO:0000313" key="3">
    <source>
        <dbReference type="Proteomes" id="UP000305067"/>
    </source>
</evidence>
<reference evidence="2 3" key="1">
    <citation type="journal article" date="2019" name="Nat. Ecol. Evol.">
        <title>Megaphylogeny resolves global patterns of mushroom evolution.</title>
        <authorList>
            <person name="Varga T."/>
            <person name="Krizsan K."/>
            <person name="Foldi C."/>
            <person name="Dima B."/>
            <person name="Sanchez-Garcia M."/>
            <person name="Sanchez-Ramirez S."/>
            <person name="Szollosi G.J."/>
            <person name="Szarkandi J.G."/>
            <person name="Papp V."/>
            <person name="Albert L."/>
            <person name="Andreopoulos W."/>
            <person name="Angelini C."/>
            <person name="Antonin V."/>
            <person name="Barry K.W."/>
            <person name="Bougher N.L."/>
            <person name="Buchanan P."/>
            <person name="Buyck B."/>
            <person name="Bense V."/>
            <person name="Catcheside P."/>
            <person name="Chovatia M."/>
            <person name="Cooper J."/>
            <person name="Damon W."/>
            <person name="Desjardin D."/>
            <person name="Finy P."/>
            <person name="Geml J."/>
            <person name="Haridas S."/>
            <person name="Hughes K."/>
            <person name="Justo A."/>
            <person name="Karasinski D."/>
            <person name="Kautmanova I."/>
            <person name="Kiss B."/>
            <person name="Kocsube S."/>
            <person name="Kotiranta H."/>
            <person name="LaButti K.M."/>
            <person name="Lechner B.E."/>
            <person name="Liimatainen K."/>
            <person name="Lipzen A."/>
            <person name="Lukacs Z."/>
            <person name="Mihaltcheva S."/>
            <person name="Morgado L.N."/>
            <person name="Niskanen T."/>
            <person name="Noordeloos M.E."/>
            <person name="Ohm R.A."/>
            <person name="Ortiz-Santana B."/>
            <person name="Ovrebo C."/>
            <person name="Racz N."/>
            <person name="Riley R."/>
            <person name="Savchenko A."/>
            <person name="Shiryaev A."/>
            <person name="Soop K."/>
            <person name="Spirin V."/>
            <person name="Szebenyi C."/>
            <person name="Tomsovsky M."/>
            <person name="Tulloss R.E."/>
            <person name="Uehling J."/>
            <person name="Grigoriev I.V."/>
            <person name="Vagvolgyi C."/>
            <person name="Papp T."/>
            <person name="Martin F.M."/>
            <person name="Miettinen O."/>
            <person name="Hibbett D.S."/>
            <person name="Nagy L.G."/>
        </authorList>
    </citation>
    <scope>NUCLEOTIDE SEQUENCE [LARGE SCALE GENOMIC DNA]</scope>
    <source>
        <strain evidence="2 3">CBS 309.79</strain>
    </source>
</reference>
<dbReference type="Proteomes" id="UP000305067">
    <property type="component" value="Unassembled WGS sequence"/>
</dbReference>
<evidence type="ECO:0000256" key="1">
    <source>
        <dbReference type="SAM" id="MobiDB-lite"/>
    </source>
</evidence>
<dbReference type="PANTHER" id="PTHR31551:SF1">
    <property type="entry name" value="COILED-COIL DOMAIN-CONTAINING PROTEIN 12"/>
    <property type="match status" value="1"/>
</dbReference>
<dbReference type="STRING" id="1884261.A0A5C3QM76"/>
<keyword evidence="3" id="KW-1185">Reference proteome</keyword>
<organism evidence="2 3">
    <name type="scientific">Pterulicium gracile</name>
    <dbReference type="NCBI Taxonomy" id="1884261"/>
    <lineage>
        <taxon>Eukaryota</taxon>
        <taxon>Fungi</taxon>
        <taxon>Dikarya</taxon>
        <taxon>Basidiomycota</taxon>
        <taxon>Agaricomycotina</taxon>
        <taxon>Agaricomycetes</taxon>
        <taxon>Agaricomycetidae</taxon>
        <taxon>Agaricales</taxon>
        <taxon>Pleurotineae</taxon>
        <taxon>Pterulaceae</taxon>
        <taxon>Pterulicium</taxon>
    </lineage>
</organism>
<dbReference type="GO" id="GO:0005684">
    <property type="term" value="C:U2-type spliceosomal complex"/>
    <property type="evidence" value="ECO:0007669"/>
    <property type="project" value="TreeGrafter"/>
</dbReference>
<dbReference type="InterPro" id="IPR013169">
    <property type="entry name" value="mRNA_splic_Cwf18-like"/>
</dbReference>
<dbReference type="PANTHER" id="PTHR31551">
    <property type="entry name" value="PRE-MRNA-SPLICING FACTOR CWF18"/>
    <property type="match status" value="1"/>
</dbReference>
<dbReference type="Pfam" id="PF08315">
    <property type="entry name" value="cwf18"/>
    <property type="match status" value="1"/>
</dbReference>
<protein>
    <submittedName>
        <fullName evidence="2">mRNA splicing factor</fullName>
    </submittedName>
</protein>
<sequence length="160" mass="17747">MSTSLADASEERKARLLALRRRKAGEATGDEATAKISILLSGRNFDPESRTLRKHTANGAGDEHEDTVEKAIAGVAEMIIRDDEAKRAEELDVFNIAPKRPNWDLKRETDKKLAKLERRTQEAIHTLIRQRLAAQKGNSDDLVGAMKAQQEAAQASDDED</sequence>
<feature type="compositionally biased region" description="Low complexity" evidence="1">
    <location>
        <begin position="148"/>
        <end position="160"/>
    </location>
</feature>